<dbReference type="AlphaFoldDB" id="A0A923RSM0"/>
<proteinExistence type="predicted"/>
<dbReference type="RefSeq" id="WP_178051315.1">
    <property type="nucleotide sequence ID" value="NZ_JACOPH010000003.1"/>
</dbReference>
<dbReference type="Proteomes" id="UP000606720">
    <property type="component" value="Unassembled WGS sequence"/>
</dbReference>
<gene>
    <name evidence="1" type="ORF">H8S17_06205</name>
</gene>
<evidence type="ECO:0000313" key="2">
    <source>
        <dbReference type="Proteomes" id="UP000606720"/>
    </source>
</evidence>
<evidence type="ECO:0000313" key="1">
    <source>
        <dbReference type="EMBL" id="MBC5713811.1"/>
    </source>
</evidence>
<keyword evidence="2" id="KW-1185">Reference proteome</keyword>
<dbReference type="EMBL" id="JACOPH010000003">
    <property type="protein sequence ID" value="MBC5713811.1"/>
    <property type="molecule type" value="Genomic_DNA"/>
</dbReference>
<name>A0A923RSM0_9FIRM</name>
<reference evidence="1" key="1">
    <citation type="submission" date="2020-08" db="EMBL/GenBank/DDBJ databases">
        <title>Genome public.</title>
        <authorList>
            <person name="Liu C."/>
            <person name="Sun Q."/>
        </authorList>
    </citation>
    <scope>NUCLEOTIDE SEQUENCE</scope>
    <source>
        <strain evidence="1">BX1005</strain>
    </source>
</reference>
<accession>A0A923RSM0</accession>
<sequence length="116" mass="13500">MEQEELEYTPTTFDIETQSKNLQILKTFIPYMEGGNQKNFAVLVKFMELRNVITIFNQEPSSLSMCSYDDSSEKAFHLLNDIKKFCTPAEQDSIDMMMTAFQMFSSYDTMFHATTE</sequence>
<comment type="caution">
    <text evidence="1">The sequence shown here is derived from an EMBL/GenBank/DDBJ whole genome shotgun (WGS) entry which is preliminary data.</text>
</comment>
<protein>
    <submittedName>
        <fullName evidence="1">Uncharacterized protein</fullName>
    </submittedName>
</protein>
<organism evidence="1 2">
    <name type="scientific">Roseburia zhanii</name>
    <dbReference type="NCBI Taxonomy" id="2763064"/>
    <lineage>
        <taxon>Bacteria</taxon>
        <taxon>Bacillati</taxon>
        <taxon>Bacillota</taxon>
        <taxon>Clostridia</taxon>
        <taxon>Lachnospirales</taxon>
        <taxon>Lachnospiraceae</taxon>
        <taxon>Roseburia</taxon>
    </lineage>
</organism>